<sequence>MKRQLLLLASLILAGSSVFAQNGNVGIGTSTPGTKLDVNGAITNRETVLTVSGNAVSVPANTSQVQLTGSATATIAVSAPAAPNAGQRLVIFNNTTGGFEAVLNNFQVPAGQAVEFSYSNGNWWAFKYDVAKPQMLVVEKTASNNMAKGANGTSSLLASDVLKANTIPGASYDESSNAITVPAGTYLVQMVIEGDYAGGDASTTGDGLKPNHSFFYDFPINNAGSKRIHGNTIGNFGGASNFGVTIQYVTTITTPRTFIFQLGWGQGGNVLVGTNYNISTGTQLALTKIL</sequence>
<gene>
    <name evidence="2" type="ORF">ABV298_22130</name>
</gene>
<name>A0AAU8FGJ5_9BACT</name>
<dbReference type="EMBL" id="CP159289">
    <property type="protein sequence ID" value="XCH23011.1"/>
    <property type="molecule type" value="Genomic_DNA"/>
</dbReference>
<feature type="signal peptide" evidence="1">
    <location>
        <begin position="1"/>
        <end position="20"/>
    </location>
</feature>
<dbReference type="AlphaFoldDB" id="A0AAU8FGJ5"/>
<keyword evidence="1" id="KW-0732">Signal</keyword>
<evidence type="ECO:0000256" key="1">
    <source>
        <dbReference type="SAM" id="SignalP"/>
    </source>
</evidence>
<accession>A0AAU8FGJ5</accession>
<dbReference type="RefSeq" id="WP_353718337.1">
    <property type="nucleotide sequence ID" value="NZ_CP159289.1"/>
</dbReference>
<proteinExistence type="predicted"/>
<feature type="chain" id="PRO_5043795669" evidence="1">
    <location>
        <begin position="21"/>
        <end position="290"/>
    </location>
</feature>
<reference evidence="2" key="1">
    <citation type="submission" date="2024-06" db="EMBL/GenBank/DDBJ databases">
        <title>Sequencing and assembly of the genome of Dyadobacter sp. strain 676, a symbiont of Cyamopsis tetragonoloba.</title>
        <authorList>
            <person name="Guro P."/>
            <person name="Sazanova A."/>
            <person name="Kuznetsova I."/>
            <person name="Belimov A."/>
            <person name="Safronova V."/>
        </authorList>
    </citation>
    <scope>NUCLEOTIDE SEQUENCE</scope>
    <source>
        <strain evidence="2">676</strain>
    </source>
</reference>
<protein>
    <submittedName>
        <fullName evidence="2">Uncharacterized protein</fullName>
    </submittedName>
</protein>
<organism evidence="2">
    <name type="scientific">Dyadobacter sp. 676</name>
    <dbReference type="NCBI Taxonomy" id="3088362"/>
    <lineage>
        <taxon>Bacteria</taxon>
        <taxon>Pseudomonadati</taxon>
        <taxon>Bacteroidota</taxon>
        <taxon>Cytophagia</taxon>
        <taxon>Cytophagales</taxon>
        <taxon>Spirosomataceae</taxon>
        <taxon>Dyadobacter</taxon>
    </lineage>
</organism>
<evidence type="ECO:0000313" key="2">
    <source>
        <dbReference type="EMBL" id="XCH23011.1"/>
    </source>
</evidence>